<dbReference type="GO" id="GO:0005634">
    <property type="term" value="C:nucleus"/>
    <property type="evidence" value="ECO:0007669"/>
    <property type="project" value="TreeGrafter"/>
</dbReference>
<dbReference type="GO" id="GO:0140078">
    <property type="term" value="F:class I DNA-(apurinic or apyrimidinic site) endonuclease activity"/>
    <property type="evidence" value="ECO:0007669"/>
    <property type="project" value="UniProtKB-EC"/>
</dbReference>
<keyword evidence="3" id="KW-0004">4Fe-4S</keyword>
<dbReference type="EMBL" id="JWZT01001777">
    <property type="protein sequence ID" value="KII71412.1"/>
    <property type="molecule type" value="Genomic_DNA"/>
</dbReference>
<evidence type="ECO:0000256" key="5">
    <source>
        <dbReference type="ARBA" id="ARBA00022763"/>
    </source>
</evidence>
<keyword evidence="7" id="KW-0408">Iron</keyword>
<dbReference type="SMART" id="SM00478">
    <property type="entry name" value="ENDO3c"/>
    <property type="match status" value="1"/>
</dbReference>
<evidence type="ECO:0000256" key="1">
    <source>
        <dbReference type="ARBA" id="ARBA00008343"/>
    </source>
</evidence>
<dbReference type="InterPro" id="IPR023170">
    <property type="entry name" value="HhH_base_excis_C"/>
</dbReference>
<keyword evidence="11" id="KW-0326">Glycosidase</keyword>
<reference evidence="13 14" key="1">
    <citation type="journal article" date="2014" name="Genome Biol. Evol.">
        <title>The genome of the myxosporean Thelohanellus kitauei shows adaptations to nutrient acquisition within its fish host.</title>
        <authorList>
            <person name="Yang Y."/>
            <person name="Xiong J."/>
            <person name="Zhou Z."/>
            <person name="Huo F."/>
            <person name="Miao W."/>
            <person name="Ran C."/>
            <person name="Liu Y."/>
            <person name="Zhang J."/>
            <person name="Feng J."/>
            <person name="Wang M."/>
            <person name="Wang M."/>
            <person name="Wang L."/>
            <person name="Yao B."/>
        </authorList>
    </citation>
    <scope>NUCLEOTIDE SEQUENCE [LARGE SCALE GENOMIC DNA]</scope>
    <source>
        <strain evidence="13">Wuqing</strain>
    </source>
</reference>
<keyword evidence="6" id="KW-0378">Hydrolase</keyword>
<evidence type="ECO:0000256" key="7">
    <source>
        <dbReference type="ARBA" id="ARBA00023004"/>
    </source>
</evidence>
<comment type="similarity">
    <text evidence="1">Belongs to the Nth/MutY family.</text>
</comment>
<dbReference type="GO" id="GO:0046872">
    <property type="term" value="F:metal ion binding"/>
    <property type="evidence" value="ECO:0007669"/>
    <property type="project" value="UniProtKB-KW"/>
</dbReference>
<organism evidence="13 14">
    <name type="scientific">Thelohanellus kitauei</name>
    <name type="common">Myxosporean</name>
    <dbReference type="NCBI Taxonomy" id="669202"/>
    <lineage>
        <taxon>Eukaryota</taxon>
        <taxon>Metazoa</taxon>
        <taxon>Cnidaria</taxon>
        <taxon>Myxozoa</taxon>
        <taxon>Myxosporea</taxon>
        <taxon>Bivalvulida</taxon>
        <taxon>Platysporina</taxon>
        <taxon>Myxobolidae</taxon>
        <taxon>Thelohanellus</taxon>
    </lineage>
</organism>
<keyword evidence="13" id="KW-0255">Endonuclease</keyword>
<protein>
    <recommendedName>
        <fullName evidence="2">DNA-(apurinic or apyrimidinic site) lyase</fullName>
        <ecNumber evidence="2">4.2.99.18</ecNumber>
    </recommendedName>
</protein>
<dbReference type="SUPFAM" id="SSF48150">
    <property type="entry name" value="DNA-glycosylase"/>
    <property type="match status" value="1"/>
</dbReference>
<dbReference type="Pfam" id="PF00730">
    <property type="entry name" value="HhH-GPD"/>
    <property type="match status" value="1"/>
</dbReference>
<dbReference type="OMA" id="WQQFTHL"/>
<sequence>MSLKRFTPPENWKDMLEKIGVMRIKKDAPVDFAGCHKCADQNADEKSQRFQVLISLLLSSQTKDRVTYEVMGRLKEYGLNVDSMNLIQLDALEELIFPIGFYKKKAVYIKKISEILRDRFHNDIPTSVEELTQLPGIGPKMAYLAMKVAWNKVVGIGVDTHVHRISKRIGFVPPDSRNPEKTRTEIESWLPKYDSNL</sequence>
<comment type="caution">
    <text evidence="13">The sequence shown here is derived from an EMBL/GenBank/DDBJ whole genome shotgun (WGS) entry which is preliminary data.</text>
</comment>
<dbReference type="PANTHER" id="PTHR43286:SF1">
    <property type="entry name" value="ENDONUCLEASE III-LIKE PROTEIN 1"/>
    <property type="match status" value="1"/>
</dbReference>
<dbReference type="GO" id="GO:0006289">
    <property type="term" value="P:nucleotide-excision repair"/>
    <property type="evidence" value="ECO:0007669"/>
    <property type="project" value="TreeGrafter"/>
</dbReference>
<evidence type="ECO:0000256" key="10">
    <source>
        <dbReference type="ARBA" id="ARBA00023239"/>
    </source>
</evidence>
<keyword evidence="14" id="KW-1185">Reference proteome</keyword>
<keyword evidence="8" id="KW-0411">Iron-sulfur</keyword>
<keyword evidence="4" id="KW-0479">Metal-binding</keyword>
<dbReference type="OrthoDB" id="2099276at2759"/>
<evidence type="ECO:0000256" key="3">
    <source>
        <dbReference type="ARBA" id="ARBA00022485"/>
    </source>
</evidence>
<dbReference type="InterPro" id="IPR011257">
    <property type="entry name" value="DNA_glycosylase"/>
</dbReference>
<gene>
    <name evidence="13" type="ORF">RF11_11518</name>
</gene>
<keyword evidence="10" id="KW-0456">Lyase</keyword>
<dbReference type="Proteomes" id="UP000031668">
    <property type="component" value="Unassembled WGS sequence"/>
</dbReference>
<keyword evidence="9" id="KW-0234">DNA repair</keyword>
<dbReference type="EC" id="4.2.99.18" evidence="2"/>
<evidence type="ECO:0000313" key="13">
    <source>
        <dbReference type="EMBL" id="KII71412.1"/>
    </source>
</evidence>
<evidence type="ECO:0000259" key="12">
    <source>
        <dbReference type="SMART" id="SM00478"/>
    </source>
</evidence>
<evidence type="ECO:0000256" key="2">
    <source>
        <dbReference type="ARBA" id="ARBA00012720"/>
    </source>
</evidence>
<dbReference type="FunFam" id="1.10.340.30:FF:000005">
    <property type="entry name" value="Endonuclease III-like protein 1"/>
    <property type="match status" value="1"/>
</dbReference>
<name>A0A0C2NBQ7_THEKT</name>
<keyword evidence="5" id="KW-0227">DNA damage</keyword>
<feature type="domain" description="HhH-GPD" evidence="12">
    <location>
        <begin position="58"/>
        <end position="193"/>
    </location>
</feature>
<dbReference type="GO" id="GO:0003677">
    <property type="term" value="F:DNA binding"/>
    <property type="evidence" value="ECO:0007669"/>
    <property type="project" value="InterPro"/>
</dbReference>
<evidence type="ECO:0000256" key="11">
    <source>
        <dbReference type="ARBA" id="ARBA00023295"/>
    </source>
</evidence>
<dbReference type="AlphaFoldDB" id="A0A0C2NBQ7"/>
<evidence type="ECO:0000256" key="4">
    <source>
        <dbReference type="ARBA" id="ARBA00022723"/>
    </source>
</evidence>
<evidence type="ECO:0000256" key="9">
    <source>
        <dbReference type="ARBA" id="ARBA00023204"/>
    </source>
</evidence>
<dbReference type="GO" id="GO:0006285">
    <property type="term" value="P:base-excision repair, AP site formation"/>
    <property type="evidence" value="ECO:0007669"/>
    <property type="project" value="TreeGrafter"/>
</dbReference>
<dbReference type="CDD" id="cd00056">
    <property type="entry name" value="ENDO3c"/>
    <property type="match status" value="1"/>
</dbReference>
<proteinExistence type="inferred from homology"/>
<accession>A0A0C2NBQ7</accession>
<evidence type="ECO:0000256" key="6">
    <source>
        <dbReference type="ARBA" id="ARBA00022801"/>
    </source>
</evidence>
<dbReference type="Gene3D" id="1.10.340.30">
    <property type="entry name" value="Hypothetical protein, domain 2"/>
    <property type="match status" value="1"/>
</dbReference>
<dbReference type="InterPro" id="IPR003265">
    <property type="entry name" value="HhH-GPD_domain"/>
</dbReference>
<evidence type="ECO:0000313" key="14">
    <source>
        <dbReference type="Proteomes" id="UP000031668"/>
    </source>
</evidence>
<dbReference type="PROSITE" id="PS01155">
    <property type="entry name" value="ENDONUCLEASE_III_2"/>
    <property type="match status" value="1"/>
</dbReference>
<evidence type="ECO:0000256" key="8">
    <source>
        <dbReference type="ARBA" id="ARBA00023014"/>
    </source>
</evidence>
<dbReference type="InterPro" id="IPR000445">
    <property type="entry name" value="HhH_motif"/>
</dbReference>
<dbReference type="GO" id="GO:0000703">
    <property type="term" value="F:oxidized pyrimidine nucleobase lesion DNA N-glycosylase activity"/>
    <property type="evidence" value="ECO:0007669"/>
    <property type="project" value="TreeGrafter"/>
</dbReference>
<dbReference type="Pfam" id="PF00633">
    <property type="entry name" value="HHH"/>
    <property type="match status" value="1"/>
</dbReference>
<dbReference type="Gene3D" id="1.10.1670.10">
    <property type="entry name" value="Helix-hairpin-Helix base-excision DNA repair enzymes (C-terminal)"/>
    <property type="match status" value="1"/>
</dbReference>
<dbReference type="InterPro" id="IPR004036">
    <property type="entry name" value="Endonuclease-III-like_CS2"/>
</dbReference>
<dbReference type="GO" id="GO:0051539">
    <property type="term" value="F:4 iron, 4 sulfur cluster binding"/>
    <property type="evidence" value="ECO:0007669"/>
    <property type="project" value="UniProtKB-KW"/>
</dbReference>
<dbReference type="PANTHER" id="PTHR43286">
    <property type="entry name" value="ENDONUCLEASE III-LIKE PROTEIN 1"/>
    <property type="match status" value="1"/>
</dbReference>
<keyword evidence="13" id="KW-0540">Nuclease</keyword>